<feature type="compositionally biased region" description="Basic and acidic residues" evidence="1">
    <location>
        <begin position="83"/>
        <end position="101"/>
    </location>
</feature>
<protein>
    <submittedName>
        <fullName evidence="2">Uncharacterized protein</fullName>
    </submittedName>
</protein>
<comment type="caution">
    <text evidence="2">The sequence shown here is derived from an EMBL/GenBank/DDBJ whole genome shotgun (WGS) entry which is preliminary data.</text>
</comment>
<name>A0AAE1K264_PETCI</name>
<feature type="region of interest" description="Disordered" evidence="1">
    <location>
        <begin position="73"/>
        <end position="101"/>
    </location>
</feature>
<feature type="compositionally biased region" description="Basic and acidic residues" evidence="1">
    <location>
        <begin position="1"/>
        <end position="48"/>
    </location>
</feature>
<evidence type="ECO:0000313" key="3">
    <source>
        <dbReference type="Proteomes" id="UP001286313"/>
    </source>
</evidence>
<proteinExistence type="predicted"/>
<keyword evidence="3" id="KW-1185">Reference proteome</keyword>
<feature type="region of interest" description="Disordered" evidence="1">
    <location>
        <begin position="1"/>
        <end position="52"/>
    </location>
</feature>
<dbReference type="AlphaFoldDB" id="A0AAE1K264"/>
<dbReference type="Proteomes" id="UP001286313">
    <property type="component" value="Unassembled WGS sequence"/>
</dbReference>
<accession>A0AAE1K264</accession>
<evidence type="ECO:0000313" key="2">
    <source>
        <dbReference type="EMBL" id="KAK3863526.1"/>
    </source>
</evidence>
<evidence type="ECO:0000256" key="1">
    <source>
        <dbReference type="SAM" id="MobiDB-lite"/>
    </source>
</evidence>
<reference evidence="2" key="1">
    <citation type="submission" date="2023-10" db="EMBL/GenBank/DDBJ databases">
        <title>Genome assemblies of two species of porcelain crab, Petrolisthes cinctipes and Petrolisthes manimaculis (Anomura: Porcellanidae).</title>
        <authorList>
            <person name="Angst P."/>
        </authorList>
    </citation>
    <scope>NUCLEOTIDE SEQUENCE</scope>
    <source>
        <strain evidence="2">PB745_01</strain>
        <tissue evidence="2">Gill</tissue>
    </source>
</reference>
<dbReference type="EMBL" id="JAWQEG010003996">
    <property type="protein sequence ID" value="KAK3863526.1"/>
    <property type="molecule type" value="Genomic_DNA"/>
</dbReference>
<gene>
    <name evidence="2" type="ORF">Pcinc_030717</name>
</gene>
<sequence length="101" mass="11933">MERARGLDKKKDGMSQYQDERKDGMSQYPDERKDGMNRYQDERKDKMSRLGGRWNEMVEQKWGKVERISGTEVVEDGTSKWSKGGEVRKDDITDGRKENRK</sequence>
<organism evidence="2 3">
    <name type="scientific">Petrolisthes cinctipes</name>
    <name type="common">Flat porcelain crab</name>
    <dbReference type="NCBI Taxonomy" id="88211"/>
    <lineage>
        <taxon>Eukaryota</taxon>
        <taxon>Metazoa</taxon>
        <taxon>Ecdysozoa</taxon>
        <taxon>Arthropoda</taxon>
        <taxon>Crustacea</taxon>
        <taxon>Multicrustacea</taxon>
        <taxon>Malacostraca</taxon>
        <taxon>Eumalacostraca</taxon>
        <taxon>Eucarida</taxon>
        <taxon>Decapoda</taxon>
        <taxon>Pleocyemata</taxon>
        <taxon>Anomura</taxon>
        <taxon>Galatheoidea</taxon>
        <taxon>Porcellanidae</taxon>
        <taxon>Petrolisthes</taxon>
    </lineage>
</organism>